<keyword evidence="3 5" id="KW-0418">Kinase</keyword>
<dbReference type="Gene3D" id="3.40.1190.20">
    <property type="match status" value="1"/>
</dbReference>
<dbReference type="PANTHER" id="PTHR43085:SF46">
    <property type="entry name" value="ADENOSINE KINASE"/>
    <property type="match status" value="1"/>
</dbReference>
<feature type="domain" description="Carbohydrate kinase PfkB" evidence="4">
    <location>
        <begin position="7"/>
        <end position="294"/>
    </location>
</feature>
<name>A0A6L6QDT6_9BURK</name>
<dbReference type="Proteomes" id="UP000472320">
    <property type="component" value="Unassembled WGS sequence"/>
</dbReference>
<evidence type="ECO:0000256" key="2">
    <source>
        <dbReference type="ARBA" id="ARBA00022679"/>
    </source>
</evidence>
<evidence type="ECO:0000313" key="6">
    <source>
        <dbReference type="Proteomes" id="UP000472320"/>
    </source>
</evidence>
<evidence type="ECO:0000259" key="4">
    <source>
        <dbReference type="Pfam" id="PF00294"/>
    </source>
</evidence>
<evidence type="ECO:0000256" key="3">
    <source>
        <dbReference type="ARBA" id="ARBA00022777"/>
    </source>
</evidence>
<dbReference type="RefSeq" id="WP_155453255.1">
    <property type="nucleotide sequence ID" value="NZ_WNKX01000004.1"/>
</dbReference>
<dbReference type="InterPro" id="IPR011611">
    <property type="entry name" value="PfkB_dom"/>
</dbReference>
<dbReference type="AlphaFoldDB" id="A0A6L6QDT6"/>
<protein>
    <submittedName>
        <fullName evidence="5">Carbohydrate kinase family protein</fullName>
    </submittedName>
</protein>
<dbReference type="GO" id="GO:0016301">
    <property type="term" value="F:kinase activity"/>
    <property type="evidence" value="ECO:0007669"/>
    <property type="project" value="UniProtKB-KW"/>
</dbReference>
<evidence type="ECO:0000313" key="5">
    <source>
        <dbReference type="EMBL" id="MTW10301.1"/>
    </source>
</evidence>
<dbReference type="CDD" id="cd01942">
    <property type="entry name" value="ribokinase_group_A"/>
    <property type="match status" value="1"/>
</dbReference>
<dbReference type="InterPro" id="IPR050306">
    <property type="entry name" value="PfkB_Carbo_kinase"/>
</dbReference>
<dbReference type="InterPro" id="IPR029056">
    <property type="entry name" value="Ribokinase-like"/>
</dbReference>
<gene>
    <name evidence="5" type="ORF">GM658_06755</name>
</gene>
<comment type="similarity">
    <text evidence="1">Belongs to the carbohydrate kinase PfkB family.</text>
</comment>
<keyword evidence="2" id="KW-0808">Transferase</keyword>
<accession>A0A6L6QDT6</accession>
<dbReference type="Pfam" id="PF00294">
    <property type="entry name" value="PfkB"/>
    <property type="match status" value="1"/>
</dbReference>
<dbReference type="OrthoDB" id="9779730at2"/>
<comment type="caution">
    <text evidence="5">The sequence shown here is derived from an EMBL/GenBank/DDBJ whole genome shotgun (WGS) entry which is preliminary data.</text>
</comment>
<reference evidence="5 6" key="1">
    <citation type="submission" date="2019-11" db="EMBL/GenBank/DDBJ databases">
        <title>Type strains purchased from KCTC, JCM and DSMZ.</title>
        <authorList>
            <person name="Lu H."/>
        </authorList>
    </citation>
    <scope>NUCLEOTIDE SEQUENCE [LARGE SCALE GENOMIC DNA]</scope>
    <source>
        <strain evidence="5 6">JCM 31587</strain>
    </source>
</reference>
<proteinExistence type="inferred from homology"/>
<sequence length="314" mass="33926">MNKTALVCGSLAIDIIMQYEGRFGDTLLADQLHKVNVSFLVPTMRTEFGGCSGNIAYSLKMLGGDPRIVGVLGQDCAAYLERFQKLGLSTDNILIKKDAYNAQCFVTADADHNQINAFHPGAMSFAHENPIEKAGAARIAIISPDGHLGMLKHAEDLARLGIPFIFDPGQQMPMFTPEQLIGFIEKAAYVTCNDYEIELLMSRTGLTIPDIASKLEALIVTRGEKGSEIYTGGKRIDIPAVVVDASMDLDPTGCGDAYRAGLLFGLVNDLGWESTGRLASLLGAIKIVTKGAQNHVFTPAEIADKFEAAFGYRF</sequence>
<dbReference type="EMBL" id="WNKX01000004">
    <property type="protein sequence ID" value="MTW10301.1"/>
    <property type="molecule type" value="Genomic_DNA"/>
</dbReference>
<dbReference type="SUPFAM" id="SSF53613">
    <property type="entry name" value="Ribokinase-like"/>
    <property type="match status" value="1"/>
</dbReference>
<dbReference type="PANTHER" id="PTHR43085">
    <property type="entry name" value="HEXOKINASE FAMILY MEMBER"/>
    <property type="match status" value="1"/>
</dbReference>
<keyword evidence="6" id="KW-1185">Reference proteome</keyword>
<organism evidence="5 6">
    <name type="scientific">Massilia eburnea</name>
    <dbReference type="NCBI Taxonomy" id="1776165"/>
    <lineage>
        <taxon>Bacteria</taxon>
        <taxon>Pseudomonadati</taxon>
        <taxon>Pseudomonadota</taxon>
        <taxon>Betaproteobacteria</taxon>
        <taxon>Burkholderiales</taxon>
        <taxon>Oxalobacteraceae</taxon>
        <taxon>Telluria group</taxon>
        <taxon>Massilia</taxon>
    </lineage>
</organism>
<evidence type="ECO:0000256" key="1">
    <source>
        <dbReference type="ARBA" id="ARBA00010688"/>
    </source>
</evidence>